<dbReference type="Proteomes" id="UP000829685">
    <property type="component" value="Unassembled WGS sequence"/>
</dbReference>
<dbReference type="EMBL" id="JAFIMR010000055">
    <property type="protein sequence ID" value="KAI1853882.1"/>
    <property type="molecule type" value="Genomic_DNA"/>
</dbReference>
<organism evidence="2 3">
    <name type="scientific">Neoarthrinium moseri</name>
    <dbReference type="NCBI Taxonomy" id="1658444"/>
    <lineage>
        <taxon>Eukaryota</taxon>
        <taxon>Fungi</taxon>
        <taxon>Dikarya</taxon>
        <taxon>Ascomycota</taxon>
        <taxon>Pezizomycotina</taxon>
        <taxon>Sordariomycetes</taxon>
        <taxon>Xylariomycetidae</taxon>
        <taxon>Amphisphaeriales</taxon>
        <taxon>Apiosporaceae</taxon>
        <taxon>Neoarthrinium</taxon>
    </lineage>
</organism>
<dbReference type="AlphaFoldDB" id="A0A9P9WA57"/>
<feature type="compositionally biased region" description="Basic residues" evidence="1">
    <location>
        <begin position="154"/>
        <end position="172"/>
    </location>
</feature>
<sequence length="185" mass="20306">MVEWCNSQPVTTACAQGNGRPALALRNVIQINRRPNAHGFLLPARRVLSTDTTSLPGGLAGSDDIRRRARCAPDTARRTAAEQARGPLDQRSESVPFCLSHEPNDDRQGTLRDKTNKNRDKETAVTQQQDFNPEPCATRPGAAPGVPTTAPHRIAVRTRARARVGSHARLQRPRPEGYAQLLDHL</sequence>
<evidence type="ECO:0000256" key="1">
    <source>
        <dbReference type="SAM" id="MobiDB-lite"/>
    </source>
</evidence>
<feature type="region of interest" description="Disordered" evidence="1">
    <location>
        <begin position="74"/>
        <end position="185"/>
    </location>
</feature>
<feature type="compositionally biased region" description="Basic and acidic residues" evidence="1">
    <location>
        <begin position="102"/>
        <end position="123"/>
    </location>
</feature>
<accession>A0A9P9WA57</accession>
<comment type="caution">
    <text evidence="2">The sequence shown here is derived from an EMBL/GenBank/DDBJ whole genome shotgun (WGS) entry which is preliminary data.</text>
</comment>
<keyword evidence="3" id="KW-1185">Reference proteome</keyword>
<reference evidence="2" key="1">
    <citation type="submission" date="2021-03" db="EMBL/GenBank/DDBJ databases">
        <title>Revisited historic fungal species revealed as producer of novel bioactive compounds through whole genome sequencing and comparative genomics.</title>
        <authorList>
            <person name="Vignolle G.A."/>
            <person name="Hochenegger N."/>
            <person name="Mach R.L."/>
            <person name="Mach-Aigner A.R."/>
            <person name="Javad Rahimi M."/>
            <person name="Salim K.A."/>
            <person name="Chan C.M."/>
            <person name="Lim L.B.L."/>
            <person name="Cai F."/>
            <person name="Druzhinina I.S."/>
            <person name="U'Ren J.M."/>
            <person name="Derntl C."/>
        </authorList>
    </citation>
    <scope>NUCLEOTIDE SEQUENCE</scope>
    <source>
        <strain evidence="2">TUCIM 5799</strain>
    </source>
</reference>
<gene>
    <name evidence="2" type="ORF">JX265_012567</name>
</gene>
<name>A0A9P9WA57_9PEZI</name>
<feature type="compositionally biased region" description="Low complexity" evidence="1">
    <location>
        <begin position="137"/>
        <end position="153"/>
    </location>
</feature>
<proteinExistence type="predicted"/>
<protein>
    <submittedName>
        <fullName evidence="2">Uncharacterized protein</fullName>
    </submittedName>
</protein>
<evidence type="ECO:0000313" key="3">
    <source>
        <dbReference type="Proteomes" id="UP000829685"/>
    </source>
</evidence>
<evidence type="ECO:0000313" key="2">
    <source>
        <dbReference type="EMBL" id="KAI1853882.1"/>
    </source>
</evidence>